<evidence type="ECO:0000256" key="1">
    <source>
        <dbReference type="SAM" id="Phobius"/>
    </source>
</evidence>
<name>A0A6C0AJC3_9ZZZZ</name>
<keyword evidence="1" id="KW-0472">Membrane</keyword>
<dbReference type="EMBL" id="MN740651">
    <property type="protein sequence ID" value="QHS79746.1"/>
    <property type="molecule type" value="Genomic_DNA"/>
</dbReference>
<accession>A0A6C0AJC3</accession>
<reference evidence="2" key="1">
    <citation type="journal article" date="2020" name="Nature">
        <title>Giant virus diversity and host interactions through global metagenomics.</title>
        <authorList>
            <person name="Schulz F."/>
            <person name="Roux S."/>
            <person name="Paez-Espino D."/>
            <person name="Jungbluth S."/>
            <person name="Walsh D.A."/>
            <person name="Denef V.J."/>
            <person name="McMahon K.D."/>
            <person name="Konstantinidis K.T."/>
            <person name="Eloe-Fadrosh E.A."/>
            <person name="Kyrpides N.C."/>
            <person name="Woyke T."/>
        </authorList>
    </citation>
    <scope>NUCLEOTIDE SEQUENCE</scope>
    <source>
        <strain evidence="2">GVMAG-S-1035303-20</strain>
    </source>
</reference>
<sequence>MKATKYLPVLFIGLAIAVLVVYTNQQRERFGFGSPFMDPCTLQLSGLNQRVTNLENRANDAQDNTNTGVGQIQMVAKA</sequence>
<dbReference type="AlphaFoldDB" id="A0A6C0AJC3"/>
<feature type="transmembrane region" description="Helical" evidence="1">
    <location>
        <begin position="6"/>
        <end position="23"/>
    </location>
</feature>
<protein>
    <submittedName>
        <fullName evidence="2">Uncharacterized protein</fullName>
    </submittedName>
</protein>
<proteinExistence type="predicted"/>
<organism evidence="2">
    <name type="scientific">viral metagenome</name>
    <dbReference type="NCBI Taxonomy" id="1070528"/>
    <lineage>
        <taxon>unclassified sequences</taxon>
        <taxon>metagenomes</taxon>
        <taxon>organismal metagenomes</taxon>
    </lineage>
</organism>
<evidence type="ECO:0000313" key="2">
    <source>
        <dbReference type="EMBL" id="QHS79746.1"/>
    </source>
</evidence>
<keyword evidence="1" id="KW-0812">Transmembrane</keyword>
<keyword evidence="1" id="KW-1133">Transmembrane helix</keyword>